<dbReference type="Proteomes" id="UP000242715">
    <property type="component" value="Unassembled WGS sequence"/>
</dbReference>
<name>A0A2Z6MW25_TRISU</name>
<reference evidence="4" key="1">
    <citation type="journal article" date="2017" name="Front. Plant Sci.">
        <title>Climate Clever Clovers: New Paradigm to Reduce the Environmental Footprint of Ruminants by Breeding Low Methanogenic Forages Utilizing Haplotype Variation.</title>
        <authorList>
            <person name="Kaur P."/>
            <person name="Appels R."/>
            <person name="Bayer P.E."/>
            <person name="Keeble-Gagnere G."/>
            <person name="Wang J."/>
            <person name="Hirakawa H."/>
            <person name="Shirasawa K."/>
            <person name="Vercoe P."/>
            <person name="Stefanova K."/>
            <person name="Durmic Z."/>
            <person name="Nichols P."/>
            <person name="Revell C."/>
            <person name="Isobe S.N."/>
            <person name="Edwards D."/>
            <person name="Erskine W."/>
        </authorList>
    </citation>
    <scope>NUCLEOTIDE SEQUENCE [LARGE SCALE GENOMIC DNA]</scope>
    <source>
        <strain evidence="4">cv. Daliak</strain>
    </source>
</reference>
<dbReference type="PANTHER" id="PTHR48258:SF8">
    <property type="entry name" value="DUF4216 DOMAIN-CONTAINING PROTEIN"/>
    <property type="match status" value="1"/>
</dbReference>
<keyword evidence="4" id="KW-1185">Reference proteome</keyword>
<dbReference type="OrthoDB" id="1430611at2759"/>
<sequence length="328" mass="37967">MGIRKNLHPKDVGGGRAVIAKSCFSMTPEEKSTFCGVLKGAKLPDGGKRNGKPFHLDFDSLAQAHRYILFNCEEIEVYIREHEDIVNSHTKKRQWDKAKAQSRNFSEWFKTRAMRDDVPLKLKKLSKGPNDVAKRFPGYLVNGYRFHTMERDARRKTQNSGVTLVSLTASFASSKDANPRIEPVTYFGAIKDIIELNYYGHFKFVLFRCDWYEVEKEKYGLTCVHFNKKRFQDDAFVIASQVHQCFYIQDPFNANRHYVNRTDPRDLFNMGNQSEFEATSVNATPDDEINLVREDMPTTIIEKPTNDLQGTEDEDDSDFDDTLYDYMD</sequence>
<dbReference type="AlphaFoldDB" id="A0A2Z6MW25"/>
<accession>A0A2Z6MW25</accession>
<dbReference type="Pfam" id="PF13952">
    <property type="entry name" value="DUF4216"/>
    <property type="match status" value="1"/>
</dbReference>
<feature type="domain" description="DUF4216" evidence="2">
    <location>
        <begin position="194"/>
        <end position="254"/>
    </location>
</feature>
<feature type="region of interest" description="Disordered" evidence="1">
    <location>
        <begin position="300"/>
        <end position="321"/>
    </location>
</feature>
<organism evidence="3 4">
    <name type="scientific">Trifolium subterraneum</name>
    <name type="common">Subterranean clover</name>
    <dbReference type="NCBI Taxonomy" id="3900"/>
    <lineage>
        <taxon>Eukaryota</taxon>
        <taxon>Viridiplantae</taxon>
        <taxon>Streptophyta</taxon>
        <taxon>Embryophyta</taxon>
        <taxon>Tracheophyta</taxon>
        <taxon>Spermatophyta</taxon>
        <taxon>Magnoliopsida</taxon>
        <taxon>eudicotyledons</taxon>
        <taxon>Gunneridae</taxon>
        <taxon>Pentapetalae</taxon>
        <taxon>rosids</taxon>
        <taxon>fabids</taxon>
        <taxon>Fabales</taxon>
        <taxon>Fabaceae</taxon>
        <taxon>Papilionoideae</taxon>
        <taxon>50 kb inversion clade</taxon>
        <taxon>NPAAA clade</taxon>
        <taxon>Hologalegina</taxon>
        <taxon>IRL clade</taxon>
        <taxon>Trifolieae</taxon>
        <taxon>Trifolium</taxon>
    </lineage>
</organism>
<feature type="compositionally biased region" description="Acidic residues" evidence="1">
    <location>
        <begin position="310"/>
        <end position="321"/>
    </location>
</feature>
<dbReference type="EMBL" id="DF973363">
    <property type="protein sequence ID" value="GAU27920.1"/>
    <property type="molecule type" value="Genomic_DNA"/>
</dbReference>
<gene>
    <name evidence="3" type="ORF">TSUD_160150</name>
</gene>
<evidence type="ECO:0000313" key="3">
    <source>
        <dbReference type="EMBL" id="GAU27920.1"/>
    </source>
</evidence>
<dbReference type="InterPro" id="IPR025312">
    <property type="entry name" value="DUF4216"/>
</dbReference>
<protein>
    <recommendedName>
        <fullName evidence="2">DUF4216 domain-containing protein</fullName>
    </recommendedName>
</protein>
<proteinExistence type="predicted"/>
<evidence type="ECO:0000313" key="4">
    <source>
        <dbReference type="Proteomes" id="UP000242715"/>
    </source>
</evidence>
<evidence type="ECO:0000256" key="1">
    <source>
        <dbReference type="SAM" id="MobiDB-lite"/>
    </source>
</evidence>
<evidence type="ECO:0000259" key="2">
    <source>
        <dbReference type="Pfam" id="PF13952"/>
    </source>
</evidence>
<dbReference type="PANTHER" id="PTHR48258">
    <property type="entry name" value="DUF4218 DOMAIN-CONTAINING PROTEIN-RELATED"/>
    <property type="match status" value="1"/>
</dbReference>